<sequence length="409" mass="44498">MTFTLKTGSFEGMRSLNQSSVLNLIRLREPISRAEIAKITKLTRPTVGDIVSNLVEQNLVIEKESNSSKQGGRRPIMLSINYKARYIIGVYAAAEIIRVSLTTMDGHIVYNLSKELETLPSKEDFITLIKESIYSVLENSKADKSLIIGIGFAMHGLVNPDKGLAIFSPHLHLENMPIKEILEQEFHLPVTLENDVRALAMAESWFGQGKGVSDFICISVGRGIGSGIVMNSEIYKSSFHTAGEIGHTVLDVNGPMCECGNNGCLEAYASEAAILKKVHKGLDSAEDSILKEWVKADRSNLSIELIFKAAEKGDPLASLIVEQSAKSLGLATANLINILKPSKIILEGRIFEQGDLVISCVKEMAGKYTIRSLEEEVDIVCSALGKKGMILGAVSVVVKKMFEAGGLNT</sequence>
<accession>A0ACD4RIV3</accession>
<proteinExistence type="predicted"/>
<gene>
    <name evidence="1" type="ORF">QLQ22_15225</name>
</gene>
<dbReference type="Proteomes" id="UP001226091">
    <property type="component" value="Chromosome"/>
</dbReference>
<evidence type="ECO:0000313" key="1">
    <source>
        <dbReference type="EMBL" id="WHZ60278.1"/>
    </source>
</evidence>
<dbReference type="EMBL" id="CP126116">
    <property type="protein sequence ID" value="WHZ60278.1"/>
    <property type="molecule type" value="Genomic_DNA"/>
</dbReference>
<organism evidence="1 2">
    <name type="scientific">Metabacillus hrfriensis</name>
    <dbReference type="NCBI Taxonomy" id="3048891"/>
    <lineage>
        <taxon>Bacteria</taxon>
        <taxon>Bacillati</taxon>
        <taxon>Bacillota</taxon>
        <taxon>Bacilli</taxon>
        <taxon>Bacillales</taxon>
        <taxon>Bacillaceae</taxon>
        <taxon>Metabacillus</taxon>
    </lineage>
</organism>
<keyword evidence="2" id="KW-1185">Reference proteome</keyword>
<protein>
    <submittedName>
        <fullName evidence="1">ROK family transcriptional regulator</fullName>
    </submittedName>
</protein>
<evidence type="ECO:0000313" key="2">
    <source>
        <dbReference type="Proteomes" id="UP001226091"/>
    </source>
</evidence>
<reference evidence="2" key="1">
    <citation type="journal article" date="2025" name="Aquaculture">
        <title>Assessment of the bioflocculant production and safety properties of Metabacillus hrfriensis sp. nov. based on phenotypic and whole-genome sequencing analysis.</title>
        <authorList>
            <person name="Zhang R."/>
            <person name="Zhao Z."/>
            <person name="Luo L."/>
            <person name="Wang S."/>
            <person name="Guo K."/>
            <person name="Xu W."/>
        </authorList>
    </citation>
    <scope>NUCLEOTIDE SEQUENCE [LARGE SCALE GENOMIC DNA]</scope>
    <source>
        <strain evidence="2">CT-WN-B3</strain>
    </source>
</reference>
<name>A0ACD4RIV3_9BACI</name>